<dbReference type="EMBL" id="SRSC01000005">
    <property type="protein sequence ID" value="TGU70281.1"/>
    <property type="molecule type" value="Genomic_DNA"/>
</dbReference>
<organism evidence="1 2">
    <name type="scientific">Geomonas terrae</name>
    <dbReference type="NCBI Taxonomy" id="2562681"/>
    <lineage>
        <taxon>Bacteria</taxon>
        <taxon>Pseudomonadati</taxon>
        <taxon>Thermodesulfobacteriota</taxon>
        <taxon>Desulfuromonadia</taxon>
        <taxon>Geobacterales</taxon>
        <taxon>Geobacteraceae</taxon>
        <taxon>Geomonas</taxon>
    </lineage>
</organism>
<evidence type="ECO:0000313" key="1">
    <source>
        <dbReference type="EMBL" id="TGU70281.1"/>
    </source>
</evidence>
<protein>
    <submittedName>
        <fullName evidence="1">Uncharacterized protein</fullName>
    </submittedName>
</protein>
<dbReference type="Proteomes" id="UP000306416">
    <property type="component" value="Unassembled WGS sequence"/>
</dbReference>
<comment type="caution">
    <text evidence="1">The sequence shown here is derived from an EMBL/GenBank/DDBJ whole genome shotgun (WGS) entry which is preliminary data.</text>
</comment>
<accession>A0A4S1CAG3</accession>
<gene>
    <name evidence="1" type="ORF">E4633_18985</name>
</gene>
<dbReference type="RefSeq" id="WP_135872683.1">
    <property type="nucleotide sequence ID" value="NZ_SRSC01000005.1"/>
</dbReference>
<name>A0A4S1CAG3_9BACT</name>
<sequence>MERLSKKCTAILVGALTCLAAGIGLAPRVEMAPLAMERQVSLKSAPTRRGANAAVGMMQGCAGGTSVSCHPQRYQPQL</sequence>
<proteinExistence type="predicted"/>
<dbReference type="AlphaFoldDB" id="A0A4S1CAG3"/>
<evidence type="ECO:0000313" key="2">
    <source>
        <dbReference type="Proteomes" id="UP000306416"/>
    </source>
</evidence>
<keyword evidence="2" id="KW-1185">Reference proteome</keyword>
<reference evidence="1 2" key="1">
    <citation type="submission" date="2019-04" db="EMBL/GenBank/DDBJ databases">
        <title>Geobacter oryzae sp. nov., ferric-reducing bacteria isolated from paddy soil.</title>
        <authorList>
            <person name="Xu Z."/>
            <person name="Masuda Y."/>
            <person name="Itoh H."/>
            <person name="Senoo K."/>
        </authorList>
    </citation>
    <scope>NUCLEOTIDE SEQUENCE [LARGE SCALE GENOMIC DNA]</scope>
    <source>
        <strain evidence="1 2">Red111</strain>
    </source>
</reference>